<feature type="domain" description="Gfo/Idh/MocA-like oxidoreductase N-terminal" evidence="2">
    <location>
        <begin position="42"/>
        <end position="168"/>
    </location>
</feature>
<dbReference type="SUPFAM" id="SSF51735">
    <property type="entry name" value="NAD(P)-binding Rossmann-fold domains"/>
    <property type="match status" value="1"/>
</dbReference>
<organism evidence="4 5">
    <name type="scientific">Pedobacter soli</name>
    <dbReference type="NCBI Taxonomy" id="390242"/>
    <lineage>
        <taxon>Bacteria</taxon>
        <taxon>Pseudomonadati</taxon>
        <taxon>Bacteroidota</taxon>
        <taxon>Sphingobacteriia</taxon>
        <taxon>Sphingobacteriales</taxon>
        <taxon>Sphingobacteriaceae</taxon>
        <taxon>Pedobacter</taxon>
    </lineage>
</organism>
<keyword evidence="1" id="KW-0472">Membrane</keyword>
<dbReference type="PROSITE" id="PS51318">
    <property type="entry name" value="TAT"/>
    <property type="match status" value="1"/>
</dbReference>
<dbReference type="STRING" id="390242.SAMN04488024_10928"/>
<dbReference type="Pfam" id="PF01408">
    <property type="entry name" value="GFO_IDH_MocA"/>
    <property type="match status" value="1"/>
</dbReference>
<dbReference type="InterPro" id="IPR036291">
    <property type="entry name" value="NAD(P)-bd_dom_sf"/>
</dbReference>
<feature type="transmembrane region" description="Helical" evidence="1">
    <location>
        <begin position="12"/>
        <end position="36"/>
    </location>
</feature>
<keyword evidence="1" id="KW-0812">Transmembrane</keyword>
<keyword evidence="5" id="KW-1185">Reference proteome</keyword>
<dbReference type="RefSeq" id="WP_090771109.1">
    <property type="nucleotide sequence ID" value="NZ_FMZH01000009.1"/>
</dbReference>
<dbReference type="InterPro" id="IPR000683">
    <property type="entry name" value="Gfo/Idh/MocA-like_OxRdtase_N"/>
</dbReference>
<dbReference type="NCBIfam" id="TIGR01409">
    <property type="entry name" value="TAT_signal_seq"/>
    <property type="match status" value="1"/>
</dbReference>
<proteinExistence type="predicted"/>
<feature type="domain" description="GFO/IDH/MocA-like oxidoreductase" evidence="3">
    <location>
        <begin position="188"/>
        <end position="321"/>
    </location>
</feature>
<dbReference type="InterPro" id="IPR050463">
    <property type="entry name" value="Gfo/Idh/MocA_oxidrdct_glycsds"/>
</dbReference>
<dbReference type="InterPro" id="IPR006311">
    <property type="entry name" value="TAT_signal"/>
</dbReference>
<dbReference type="PANTHER" id="PTHR43818:SF5">
    <property type="entry name" value="OXIDOREDUCTASE FAMILY PROTEIN"/>
    <property type="match status" value="1"/>
</dbReference>
<evidence type="ECO:0000313" key="4">
    <source>
        <dbReference type="EMBL" id="SDD90031.1"/>
    </source>
</evidence>
<dbReference type="InterPro" id="IPR055170">
    <property type="entry name" value="GFO_IDH_MocA-like_dom"/>
</dbReference>
<keyword evidence="1" id="KW-1133">Transmembrane helix</keyword>
<evidence type="ECO:0000313" key="5">
    <source>
        <dbReference type="Proteomes" id="UP000199455"/>
    </source>
</evidence>
<dbReference type="InterPro" id="IPR019546">
    <property type="entry name" value="TAT_signal_bac_arc"/>
</dbReference>
<dbReference type="SUPFAM" id="SSF55347">
    <property type="entry name" value="Glyceraldehyde-3-phosphate dehydrogenase-like, C-terminal domain"/>
    <property type="match status" value="1"/>
</dbReference>
<accession>A0A1G6YID6</accession>
<name>A0A1G6YID6_9SPHI</name>
<sequence length="439" mass="48914">MKKPINQQDRRDFLKATAMLAGGAMISSIPLAGAYASGSDTIKIALIGCGDRGTGAAFQALSTKFNIKLVAMADAFQDRLDSSYQSLSSKFGAKVDVPKDRQFVGFDAYLKAIPLADVVLLTTPPGFRPIHFEEAVKQNKQIFMEKPVAVDAPGIRKVLAAAEEAKKKKLNVVVGLQRRYQTNYRESIKRINDGAIGDIMAGQVYWNSGGVWVRPRTANQTEMEYQMRNWYYFNWLCGDHIVEQHVHNIDIANWVKNAHPISVQGTGSRAWRTGKDYGEIYDNHSIELTYADGAIIHSQCRHFEGISNRVDESFQGTKGKIYLSGSNQAIMKDYSGKELYNHNTKGNANPYQTEHDELFDAVSKGEYKFSNVDYAATSTFSAIIGRYATYSGQTIKWDEALASNISLMPERFAWDANPKLMPDEKGLYPIAMPGQAKVI</sequence>
<dbReference type="PANTHER" id="PTHR43818">
    <property type="entry name" value="BCDNA.GH03377"/>
    <property type="match status" value="1"/>
</dbReference>
<dbReference type="GO" id="GO:0000166">
    <property type="term" value="F:nucleotide binding"/>
    <property type="evidence" value="ECO:0007669"/>
    <property type="project" value="InterPro"/>
</dbReference>
<dbReference type="Gene3D" id="3.40.50.720">
    <property type="entry name" value="NAD(P)-binding Rossmann-like Domain"/>
    <property type="match status" value="1"/>
</dbReference>
<dbReference type="AlphaFoldDB" id="A0A1G6YID6"/>
<evidence type="ECO:0000259" key="3">
    <source>
        <dbReference type="Pfam" id="PF22725"/>
    </source>
</evidence>
<dbReference type="Gene3D" id="3.30.360.10">
    <property type="entry name" value="Dihydrodipicolinate Reductase, domain 2"/>
    <property type="match status" value="1"/>
</dbReference>
<dbReference type="EMBL" id="FMZH01000009">
    <property type="protein sequence ID" value="SDD90031.1"/>
    <property type="molecule type" value="Genomic_DNA"/>
</dbReference>
<dbReference type="Pfam" id="PF22725">
    <property type="entry name" value="GFO_IDH_MocA_C3"/>
    <property type="match status" value="1"/>
</dbReference>
<gene>
    <name evidence="4" type="ORF">SAMN04488024_10928</name>
</gene>
<dbReference type="Proteomes" id="UP000199455">
    <property type="component" value="Unassembled WGS sequence"/>
</dbReference>
<evidence type="ECO:0000256" key="1">
    <source>
        <dbReference type="SAM" id="Phobius"/>
    </source>
</evidence>
<reference evidence="5" key="1">
    <citation type="submission" date="2016-10" db="EMBL/GenBank/DDBJ databases">
        <authorList>
            <person name="Varghese N."/>
            <person name="Submissions S."/>
        </authorList>
    </citation>
    <scope>NUCLEOTIDE SEQUENCE [LARGE SCALE GENOMIC DNA]</scope>
    <source>
        <strain evidence="5">DSM 18609</strain>
    </source>
</reference>
<evidence type="ECO:0000259" key="2">
    <source>
        <dbReference type="Pfam" id="PF01408"/>
    </source>
</evidence>
<protein>
    <submittedName>
        <fullName evidence="4">Tat (Twin-arginine translocation) pathway signal sequence</fullName>
    </submittedName>
</protein>